<evidence type="ECO:0000313" key="12">
    <source>
        <dbReference type="EMBL" id="GJE97229.1"/>
    </source>
</evidence>
<name>A0A9P3GN04_9APHY</name>
<dbReference type="SUPFAM" id="SSF48264">
    <property type="entry name" value="Cytochrome P450"/>
    <property type="match status" value="1"/>
</dbReference>
<dbReference type="AlphaFoldDB" id="A0A9P3GN04"/>
<evidence type="ECO:0000256" key="7">
    <source>
        <dbReference type="ARBA" id="ARBA00023004"/>
    </source>
</evidence>
<proteinExistence type="inferred from homology"/>
<feature type="signal peptide" evidence="11">
    <location>
        <begin position="1"/>
        <end position="24"/>
    </location>
</feature>
<dbReference type="EMBL" id="BPQB01000069">
    <property type="protein sequence ID" value="GJE97229.1"/>
    <property type="molecule type" value="Genomic_DNA"/>
</dbReference>
<protein>
    <submittedName>
        <fullName evidence="12">Cytochrome P450</fullName>
    </submittedName>
</protein>
<keyword evidence="7 9" id="KW-0408">Iron</keyword>
<dbReference type="Gene3D" id="1.10.630.10">
    <property type="entry name" value="Cytochrome P450"/>
    <property type="match status" value="1"/>
</dbReference>
<dbReference type="Proteomes" id="UP000703269">
    <property type="component" value="Unassembled WGS sequence"/>
</dbReference>
<feature type="binding site" description="axial binding residue" evidence="9">
    <location>
        <position position="491"/>
    </location>
    <ligand>
        <name>heme</name>
        <dbReference type="ChEBI" id="CHEBI:30413"/>
    </ligand>
    <ligandPart>
        <name>Fe</name>
        <dbReference type="ChEBI" id="CHEBI:18248"/>
    </ligandPart>
</feature>
<dbReference type="GO" id="GO:0004497">
    <property type="term" value="F:monooxygenase activity"/>
    <property type="evidence" value="ECO:0007669"/>
    <property type="project" value="UniProtKB-KW"/>
</dbReference>
<dbReference type="GO" id="GO:0016705">
    <property type="term" value="F:oxidoreductase activity, acting on paired donors, with incorporation or reduction of molecular oxygen"/>
    <property type="evidence" value="ECO:0007669"/>
    <property type="project" value="InterPro"/>
</dbReference>
<dbReference type="InterPro" id="IPR001128">
    <property type="entry name" value="Cyt_P450"/>
</dbReference>
<dbReference type="PANTHER" id="PTHR24305">
    <property type="entry name" value="CYTOCHROME P450"/>
    <property type="match status" value="1"/>
</dbReference>
<evidence type="ECO:0000256" key="1">
    <source>
        <dbReference type="ARBA" id="ARBA00001971"/>
    </source>
</evidence>
<accession>A0A9P3GN04</accession>
<keyword evidence="8 10" id="KW-0503">Monooxygenase</keyword>
<dbReference type="GO" id="GO:0005506">
    <property type="term" value="F:iron ion binding"/>
    <property type="evidence" value="ECO:0007669"/>
    <property type="project" value="InterPro"/>
</dbReference>
<keyword evidence="13" id="KW-1185">Reference proteome</keyword>
<evidence type="ECO:0000256" key="4">
    <source>
        <dbReference type="ARBA" id="ARBA00022617"/>
    </source>
</evidence>
<keyword evidence="5 9" id="KW-0479">Metal-binding</keyword>
<sequence>MLSTALPWAAAAALLWLLYRLARGFLAPSPLDAIPGPAPKSALAGTMADLADRNAWPLLDKLTNDYGQVVKCAGPLGGRMLWVFDPKAMHHIVVKDQDVYEEPAAAIAIGKLLIGPGLMATTGEHHRRQRKLLNPVFSIAHMRRLTPVFYEVANRLRAGIETQLGAAPADVDLLNWMGRAALELIGTGAFGHSFDRLVENVPHPFADAIKDFVPASAALGPLMALIPLCTPLLDYARARPALAALLARLAARAPHAGVQRMRRVLATLGATAHEIYSQKQAALDGEDAEERMRVLEGRDLMSVLLRENMHADAQDRLPAEEIMAQITTFVSAGTDTTSNALARVLHLLCVHRDAQERLRDEILEARAQNGGDLGYDEVVALPYLDAVCRETLRLYPPASFVVREATKDASLPLSTPLPLADGSTTSALPVPKGTTLLVGIYSANRAPRWGADAHLWRPERWLEGLPEAVRGAGVPGVYSHLMTFNGGARACIGFKFAQLEMKVVLATLVGAFRFACAEGEEGEVVWNATGIAYPTVGQGERARLPLRVERV</sequence>
<comment type="similarity">
    <text evidence="3 10">Belongs to the cytochrome P450 family.</text>
</comment>
<evidence type="ECO:0000256" key="3">
    <source>
        <dbReference type="ARBA" id="ARBA00010617"/>
    </source>
</evidence>
<dbReference type="InterPro" id="IPR002401">
    <property type="entry name" value="Cyt_P450_E_grp-I"/>
</dbReference>
<keyword evidence="6 10" id="KW-0560">Oxidoreductase</keyword>
<dbReference type="PROSITE" id="PS00086">
    <property type="entry name" value="CYTOCHROME_P450"/>
    <property type="match status" value="1"/>
</dbReference>
<evidence type="ECO:0000256" key="5">
    <source>
        <dbReference type="ARBA" id="ARBA00022723"/>
    </source>
</evidence>
<evidence type="ECO:0000256" key="10">
    <source>
        <dbReference type="RuleBase" id="RU000461"/>
    </source>
</evidence>
<dbReference type="PRINTS" id="PR00385">
    <property type="entry name" value="P450"/>
</dbReference>
<dbReference type="InterPro" id="IPR036396">
    <property type="entry name" value="Cyt_P450_sf"/>
</dbReference>
<comment type="pathway">
    <text evidence="2">Secondary metabolite biosynthesis.</text>
</comment>
<evidence type="ECO:0000256" key="6">
    <source>
        <dbReference type="ARBA" id="ARBA00023002"/>
    </source>
</evidence>
<keyword evidence="4 9" id="KW-0349">Heme</keyword>
<dbReference type="OrthoDB" id="1470350at2759"/>
<organism evidence="12 13">
    <name type="scientific">Phanerochaete sordida</name>
    <dbReference type="NCBI Taxonomy" id="48140"/>
    <lineage>
        <taxon>Eukaryota</taxon>
        <taxon>Fungi</taxon>
        <taxon>Dikarya</taxon>
        <taxon>Basidiomycota</taxon>
        <taxon>Agaricomycotina</taxon>
        <taxon>Agaricomycetes</taxon>
        <taxon>Polyporales</taxon>
        <taxon>Phanerochaetaceae</taxon>
        <taxon>Phanerochaete</taxon>
    </lineage>
</organism>
<comment type="caution">
    <text evidence="12">The sequence shown here is derived from an EMBL/GenBank/DDBJ whole genome shotgun (WGS) entry which is preliminary data.</text>
</comment>
<evidence type="ECO:0000313" key="13">
    <source>
        <dbReference type="Proteomes" id="UP000703269"/>
    </source>
</evidence>
<keyword evidence="11" id="KW-0732">Signal</keyword>
<dbReference type="Pfam" id="PF00067">
    <property type="entry name" value="p450"/>
    <property type="match status" value="1"/>
</dbReference>
<dbReference type="CDD" id="cd11069">
    <property type="entry name" value="CYP_FUM15-like"/>
    <property type="match status" value="1"/>
</dbReference>
<evidence type="ECO:0000256" key="2">
    <source>
        <dbReference type="ARBA" id="ARBA00005179"/>
    </source>
</evidence>
<dbReference type="PANTHER" id="PTHR24305:SF166">
    <property type="entry name" value="CYTOCHROME P450 12A4, MITOCHONDRIAL-RELATED"/>
    <property type="match status" value="1"/>
</dbReference>
<evidence type="ECO:0000256" key="8">
    <source>
        <dbReference type="ARBA" id="ARBA00023033"/>
    </source>
</evidence>
<dbReference type="PRINTS" id="PR00463">
    <property type="entry name" value="EP450I"/>
</dbReference>
<dbReference type="InterPro" id="IPR050121">
    <property type="entry name" value="Cytochrome_P450_monoxygenase"/>
</dbReference>
<dbReference type="InterPro" id="IPR017972">
    <property type="entry name" value="Cyt_P450_CS"/>
</dbReference>
<gene>
    <name evidence="12" type="ORF">PsYK624_134420</name>
</gene>
<reference evidence="12 13" key="1">
    <citation type="submission" date="2021-08" db="EMBL/GenBank/DDBJ databases">
        <title>Draft Genome Sequence of Phanerochaete sordida strain YK-624.</title>
        <authorList>
            <person name="Mori T."/>
            <person name="Dohra H."/>
            <person name="Suzuki T."/>
            <person name="Kawagishi H."/>
            <person name="Hirai H."/>
        </authorList>
    </citation>
    <scope>NUCLEOTIDE SEQUENCE [LARGE SCALE GENOMIC DNA]</scope>
    <source>
        <strain evidence="12 13">YK-624</strain>
    </source>
</reference>
<evidence type="ECO:0000256" key="11">
    <source>
        <dbReference type="SAM" id="SignalP"/>
    </source>
</evidence>
<feature type="chain" id="PRO_5040181791" evidence="11">
    <location>
        <begin position="25"/>
        <end position="551"/>
    </location>
</feature>
<evidence type="ECO:0000256" key="9">
    <source>
        <dbReference type="PIRSR" id="PIRSR602401-1"/>
    </source>
</evidence>
<dbReference type="GO" id="GO:0020037">
    <property type="term" value="F:heme binding"/>
    <property type="evidence" value="ECO:0007669"/>
    <property type="project" value="InterPro"/>
</dbReference>
<comment type="cofactor">
    <cofactor evidence="1 9">
        <name>heme</name>
        <dbReference type="ChEBI" id="CHEBI:30413"/>
    </cofactor>
</comment>